<evidence type="ECO:0000256" key="1">
    <source>
        <dbReference type="SAM" id="MobiDB-lite"/>
    </source>
</evidence>
<dbReference type="AlphaFoldDB" id="A0A6A4L9J3"/>
<accession>A0A6A4L9J3</accession>
<gene>
    <name evidence="2" type="ORF">C3L33_16122</name>
</gene>
<proteinExistence type="predicted"/>
<evidence type="ECO:0000313" key="2">
    <source>
        <dbReference type="EMBL" id="KAE9451959.1"/>
    </source>
</evidence>
<dbReference type="PANTHER" id="PTHR33978:SF4">
    <property type="entry name" value="SERINE_THREONINE-KINASE"/>
    <property type="match status" value="1"/>
</dbReference>
<comment type="caution">
    <text evidence="2">The sequence shown here is derived from an EMBL/GenBank/DDBJ whole genome shotgun (WGS) entry which is preliminary data.</text>
</comment>
<keyword evidence="3" id="KW-1185">Reference proteome</keyword>
<dbReference type="PANTHER" id="PTHR33978">
    <property type="entry name" value="SERINE/THREONINE-KINASE"/>
    <property type="match status" value="1"/>
</dbReference>
<reference evidence="2 3" key="1">
    <citation type="journal article" date="2019" name="Genome Biol. Evol.">
        <title>The Rhododendron genome and chromosomal organization provide insight into shared whole-genome duplications across the heath family (Ericaceae).</title>
        <authorList>
            <person name="Soza V.L."/>
            <person name="Lindsley D."/>
            <person name="Waalkes A."/>
            <person name="Ramage E."/>
            <person name="Patwardhan R.P."/>
            <person name="Burton J.N."/>
            <person name="Adey A."/>
            <person name="Kumar A."/>
            <person name="Qiu R."/>
            <person name="Shendure J."/>
            <person name="Hall B."/>
        </authorList>
    </citation>
    <scope>NUCLEOTIDE SEQUENCE [LARGE SCALE GENOMIC DNA]</scope>
    <source>
        <strain evidence="2">RSF 1966-606</strain>
    </source>
</reference>
<dbReference type="EMBL" id="QEFC01002466">
    <property type="protein sequence ID" value="KAE9451959.1"/>
    <property type="molecule type" value="Genomic_DNA"/>
</dbReference>
<feature type="region of interest" description="Disordered" evidence="1">
    <location>
        <begin position="39"/>
        <end position="72"/>
    </location>
</feature>
<evidence type="ECO:0000313" key="3">
    <source>
        <dbReference type="Proteomes" id="UP000428333"/>
    </source>
</evidence>
<feature type="non-terminal residue" evidence="2">
    <location>
        <position position="1"/>
    </location>
</feature>
<name>A0A6A4L9J3_9ERIC</name>
<dbReference type="OrthoDB" id="1932439at2759"/>
<dbReference type="Proteomes" id="UP000428333">
    <property type="component" value="Linkage Group LG09"/>
</dbReference>
<protein>
    <submittedName>
        <fullName evidence="2">Uncharacterized protein</fullName>
    </submittedName>
</protein>
<organism evidence="2 3">
    <name type="scientific">Rhododendron williamsianum</name>
    <dbReference type="NCBI Taxonomy" id="262921"/>
    <lineage>
        <taxon>Eukaryota</taxon>
        <taxon>Viridiplantae</taxon>
        <taxon>Streptophyta</taxon>
        <taxon>Embryophyta</taxon>
        <taxon>Tracheophyta</taxon>
        <taxon>Spermatophyta</taxon>
        <taxon>Magnoliopsida</taxon>
        <taxon>eudicotyledons</taxon>
        <taxon>Gunneridae</taxon>
        <taxon>Pentapetalae</taxon>
        <taxon>asterids</taxon>
        <taxon>Ericales</taxon>
        <taxon>Ericaceae</taxon>
        <taxon>Ericoideae</taxon>
        <taxon>Rhodoreae</taxon>
        <taxon>Rhododendron</taxon>
    </lineage>
</organism>
<sequence>MEKAQEKPVSVVWDCGSSLYDSFERKSLERQLHSAIISSRTLSMPHLSDRRAARPPPPPPPRKPEPLPTQHVAKKYSSKFSVSFQKLVRFVFGPKQSSKNPLFKKRDGAIAGFDNHFFYGPGALYTIPEVAEGSRDYHGGSPDFNSALVGRSVSDRFTSTASVGVSCA</sequence>